<evidence type="ECO:0000313" key="1">
    <source>
        <dbReference type="EMBL" id="KAG5576428.1"/>
    </source>
</evidence>
<reference evidence="1 2" key="1">
    <citation type="submission" date="2020-09" db="EMBL/GenBank/DDBJ databases">
        <title>De no assembly of potato wild relative species, Solanum commersonii.</title>
        <authorList>
            <person name="Cho K."/>
        </authorList>
    </citation>
    <scope>NUCLEOTIDE SEQUENCE [LARGE SCALE GENOMIC DNA]</scope>
    <source>
        <strain evidence="1">LZ3.2</strain>
        <tissue evidence="1">Leaf</tissue>
    </source>
</reference>
<keyword evidence="2" id="KW-1185">Reference proteome</keyword>
<organism evidence="1 2">
    <name type="scientific">Solanum commersonii</name>
    <name type="common">Commerson's wild potato</name>
    <name type="synonym">Commerson's nightshade</name>
    <dbReference type="NCBI Taxonomy" id="4109"/>
    <lineage>
        <taxon>Eukaryota</taxon>
        <taxon>Viridiplantae</taxon>
        <taxon>Streptophyta</taxon>
        <taxon>Embryophyta</taxon>
        <taxon>Tracheophyta</taxon>
        <taxon>Spermatophyta</taxon>
        <taxon>Magnoliopsida</taxon>
        <taxon>eudicotyledons</taxon>
        <taxon>Gunneridae</taxon>
        <taxon>Pentapetalae</taxon>
        <taxon>asterids</taxon>
        <taxon>lamiids</taxon>
        <taxon>Solanales</taxon>
        <taxon>Solanaceae</taxon>
        <taxon>Solanoideae</taxon>
        <taxon>Solaneae</taxon>
        <taxon>Solanum</taxon>
    </lineage>
</organism>
<evidence type="ECO:0000313" key="2">
    <source>
        <dbReference type="Proteomes" id="UP000824120"/>
    </source>
</evidence>
<dbReference type="Proteomes" id="UP000824120">
    <property type="component" value="Chromosome 11"/>
</dbReference>
<accession>A0A9J5WML7</accession>
<name>A0A9J5WML7_SOLCO</name>
<comment type="caution">
    <text evidence="1">The sequence shown here is derived from an EMBL/GenBank/DDBJ whole genome shotgun (WGS) entry which is preliminary data.</text>
</comment>
<dbReference type="AlphaFoldDB" id="A0A9J5WML7"/>
<sequence length="61" mass="6836">MKIGLDGHPQKNSTKMTSEICITKRSMDIAHENQQNGGFTRSGAHLTMKMGWFADLDQPFP</sequence>
<protein>
    <submittedName>
        <fullName evidence="1">Uncharacterized protein</fullName>
    </submittedName>
</protein>
<proteinExistence type="predicted"/>
<gene>
    <name evidence="1" type="ORF">H5410_056562</name>
</gene>
<dbReference type="EMBL" id="JACXVP010000011">
    <property type="protein sequence ID" value="KAG5576428.1"/>
    <property type="molecule type" value="Genomic_DNA"/>
</dbReference>